<organism evidence="2 3">
    <name type="scientific">Mucor saturninus</name>
    <dbReference type="NCBI Taxonomy" id="64648"/>
    <lineage>
        <taxon>Eukaryota</taxon>
        <taxon>Fungi</taxon>
        <taxon>Fungi incertae sedis</taxon>
        <taxon>Mucoromycota</taxon>
        <taxon>Mucoromycotina</taxon>
        <taxon>Mucoromycetes</taxon>
        <taxon>Mucorales</taxon>
        <taxon>Mucorineae</taxon>
        <taxon>Mucoraceae</taxon>
        <taxon>Mucor</taxon>
    </lineage>
</organism>
<feature type="signal peptide" evidence="1">
    <location>
        <begin position="1"/>
        <end position="16"/>
    </location>
</feature>
<feature type="chain" id="PRO_5034142334" evidence="1">
    <location>
        <begin position="17"/>
        <end position="546"/>
    </location>
</feature>
<keyword evidence="3" id="KW-1185">Reference proteome</keyword>
<evidence type="ECO:0000313" key="2">
    <source>
        <dbReference type="EMBL" id="KAG2207665.1"/>
    </source>
</evidence>
<dbReference type="Proteomes" id="UP000603453">
    <property type="component" value="Unassembled WGS sequence"/>
</dbReference>
<dbReference type="AlphaFoldDB" id="A0A8H7V589"/>
<sequence>MYSIVFLLFLFPHVFGYEQDVLTSTANISDPVNQDIYNSKELFTREPNVTDINEVVQVKLYCEIDNTHCAKVQAALVSAAYRLSDVLNFRNQIVIKASYYSFCLNRCSNSTLGWGTPSSQFTLISLDEADSNFIYPQALAKQIRAPYTDISSWASYDLAVDINHDIYNNEMDSDGIGGFYFANDSSSIEDHQVDLEYVVLHQMIHGLGMLSSWAPYFSDSTSPFQELLKGLIPSDNLKMMTPSPNWFVKHDTGPAYVTGFQPNLIFDKFLKLFIPAKNITADLVEYSFDMQGFCIADSPNSFIVNFMNSFLNNATQSSRAKAMYVSLSTSKTLTFRFTRTNNNHTLYNTNPYLNSTYDSIQLMTGPDVLSSLQEAYYRPGVSISHVDDDYSTTPDFLMTHHFVKGKTLQMLIEDGYTDIPIIKYNLTISKLVNITTVVHNTTVNTTEKRDETIEYVYKSAIGPGILRILETIGYSTVLTNTNYTTSVIKTNKPDSDCDDIDGKTYSGISDGDSMPLSTTSLADRIQITNILQLLLLLLVTTALLYQ</sequence>
<name>A0A8H7V589_9FUNG</name>
<gene>
    <name evidence="2" type="ORF">INT47_011785</name>
</gene>
<keyword evidence="1" id="KW-0732">Signal</keyword>
<dbReference type="OrthoDB" id="73465at2759"/>
<dbReference type="EMBL" id="JAEPRD010000023">
    <property type="protein sequence ID" value="KAG2207665.1"/>
    <property type="molecule type" value="Genomic_DNA"/>
</dbReference>
<protein>
    <submittedName>
        <fullName evidence="2">Uncharacterized protein</fullName>
    </submittedName>
</protein>
<comment type="caution">
    <text evidence="2">The sequence shown here is derived from an EMBL/GenBank/DDBJ whole genome shotgun (WGS) entry which is preliminary data.</text>
</comment>
<reference evidence="2" key="1">
    <citation type="submission" date="2020-12" db="EMBL/GenBank/DDBJ databases">
        <title>Metabolic potential, ecology and presence of endohyphal bacteria is reflected in genomic diversity of Mucoromycotina.</title>
        <authorList>
            <person name="Muszewska A."/>
            <person name="Okrasinska A."/>
            <person name="Steczkiewicz K."/>
            <person name="Drgas O."/>
            <person name="Orlowska M."/>
            <person name="Perlinska-Lenart U."/>
            <person name="Aleksandrzak-Piekarczyk T."/>
            <person name="Szatraj K."/>
            <person name="Zielenkiewicz U."/>
            <person name="Pilsyk S."/>
            <person name="Malc E."/>
            <person name="Mieczkowski P."/>
            <person name="Kruszewska J.S."/>
            <person name="Biernat P."/>
            <person name="Pawlowska J."/>
        </authorList>
    </citation>
    <scope>NUCLEOTIDE SEQUENCE</scope>
    <source>
        <strain evidence="2">WA0000017839</strain>
    </source>
</reference>
<accession>A0A8H7V589</accession>
<proteinExistence type="predicted"/>
<evidence type="ECO:0000313" key="3">
    <source>
        <dbReference type="Proteomes" id="UP000603453"/>
    </source>
</evidence>
<evidence type="ECO:0000256" key="1">
    <source>
        <dbReference type="SAM" id="SignalP"/>
    </source>
</evidence>